<evidence type="ECO:0000256" key="1">
    <source>
        <dbReference type="ARBA" id="ARBA00023015"/>
    </source>
</evidence>
<dbReference type="PROSITE" id="PS00041">
    <property type="entry name" value="HTH_ARAC_FAMILY_1"/>
    <property type="match status" value="1"/>
</dbReference>
<comment type="caution">
    <text evidence="6">The sequence shown here is derived from an EMBL/GenBank/DDBJ whole genome shotgun (WGS) entry which is preliminary data.</text>
</comment>
<keyword evidence="3" id="KW-0804">Transcription</keyword>
<organism evidence="6 7">
    <name type="scientific">Dactylosporangium vinaceum</name>
    <dbReference type="NCBI Taxonomy" id="53362"/>
    <lineage>
        <taxon>Bacteria</taxon>
        <taxon>Bacillati</taxon>
        <taxon>Actinomycetota</taxon>
        <taxon>Actinomycetes</taxon>
        <taxon>Micromonosporales</taxon>
        <taxon>Micromonosporaceae</taxon>
        <taxon>Dactylosporangium</taxon>
    </lineage>
</organism>
<proteinExistence type="predicted"/>
<evidence type="ECO:0000259" key="5">
    <source>
        <dbReference type="PROSITE" id="PS01124"/>
    </source>
</evidence>
<feature type="domain" description="HTH araC/xylS-type" evidence="5">
    <location>
        <begin position="207"/>
        <end position="305"/>
    </location>
</feature>
<dbReference type="PROSITE" id="PS01124">
    <property type="entry name" value="HTH_ARAC_FAMILY_2"/>
    <property type="match status" value="1"/>
</dbReference>
<dbReference type="Gene3D" id="1.10.10.60">
    <property type="entry name" value="Homeodomain-like"/>
    <property type="match status" value="2"/>
</dbReference>
<sequence length="328" mass="34307">MDVLSDAVTALRTGRPVANAMSWAPPFGQRFAAVPGAVGIQVVVRGSCWLLPDSGAPAVRLRAGDVLLLTDGSGHALADPPTTPLRHCTTGTGTGTGTESEHGAGIGIGTSVAAPELSGPTLVICGAYELGRLRTHPLLRTVPDLVHLAAGPAVQRVVQLLVEELEHGGRVDGIGVTSLLDLLFLHALRAWSGRADEPGALGDPAVRAALEAMHSRPDAPWTVAALAREGGLSRSSFARRFTALAGQPPQAYLTWWRLTLAARLLRESDVPLRVVARRVGYASEFAFAAAFKRRFGTAPGRFRSAADQVSAQGRPGQPQPEVQSSGAV</sequence>
<dbReference type="PANTHER" id="PTHR46796">
    <property type="entry name" value="HTH-TYPE TRANSCRIPTIONAL ACTIVATOR RHAS-RELATED"/>
    <property type="match status" value="1"/>
</dbReference>
<evidence type="ECO:0000256" key="4">
    <source>
        <dbReference type="SAM" id="MobiDB-lite"/>
    </source>
</evidence>
<reference evidence="6 7" key="1">
    <citation type="submission" date="2024-09" db="EMBL/GenBank/DDBJ databases">
        <authorList>
            <person name="Sun Q."/>
            <person name="Mori K."/>
        </authorList>
    </citation>
    <scope>NUCLEOTIDE SEQUENCE [LARGE SCALE GENOMIC DNA]</scope>
    <source>
        <strain evidence="6 7">JCM 3307</strain>
    </source>
</reference>
<dbReference type="PANTHER" id="PTHR46796:SF13">
    <property type="entry name" value="HTH-TYPE TRANSCRIPTIONAL ACTIVATOR RHAS"/>
    <property type="match status" value="1"/>
</dbReference>
<keyword evidence="1" id="KW-0805">Transcription regulation</keyword>
<dbReference type="Pfam" id="PF12852">
    <property type="entry name" value="Cupin_6"/>
    <property type="match status" value="1"/>
</dbReference>
<feature type="region of interest" description="Disordered" evidence="4">
    <location>
        <begin position="303"/>
        <end position="328"/>
    </location>
</feature>
<keyword evidence="2" id="KW-0238">DNA-binding</keyword>
<dbReference type="InterPro" id="IPR018060">
    <property type="entry name" value="HTH_AraC"/>
</dbReference>
<dbReference type="InterPro" id="IPR032783">
    <property type="entry name" value="AraC_lig"/>
</dbReference>
<keyword evidence="7" id="KW-1185">Reference proteome</keyword>
<name>A0ABV5M438_9ACTN</name>
<accession>A0ABV5M438</accession>
<gene>
    <name evidence="6" type="ORF">ACFFTR_10975</name>
</gene>
<evidence type="ECO:0000313" key="6">
    <source>
        <dbReference type="EMBL" id="MFB9443607.1"/>
    </source>
</evidence>
<protein>
    <submittedName>
        <fullName evidence="6">AraC family transcriptional regulator</fullName>
    </submittedName>
</protein>
<dbReference type="InterPro" id="IPR009057">
    <property type="entry name" value="Homeodomain-like_sf"/>
</dbReference>
<dbReference type="SUPFAM" id="SSF46689">
    <property type="entry name" value="Homeodomain-like"/>
    <property type="match status" value="2"/>
</dbReference>
<evidence type="ECO:0000313" key="7">
    <source>
        <dbReference type="Proteomes" id="UP001589608"/>
    </source>
</evidence>
<dbReference type="EMBL" id="JBHMCA010000022">
    <property type="protein sequence ID" value="MFB9443607.1"/>
    <property type="molecule type" value="Genomic_DNA"/>
</dbReference>
<dbReference type="Proteomes" id="UP001589608">
    <property type="component" value="Unassembled WGS sequence"/>
</dbReference>
<dbReference type="InterPro" id="IPR050204">
    <property type="entry name" value="AraC_XylS_family_regulators"/>
</dbReference>
<dbReference type="Pfam" id="PF12833">
    <property type="entry name" value="HTH_18"/>
    <property type="match status" value="1"/>
</dbReference>
<evidence type="ECO:0000256" key="3">
    <source>
        <dbReference type="ARBA" id="ARBA00023163"/>
    </source>
</evidence>
<evidence type="ECO:0000256" key="2">
    <source>
        <dbReference type="ARBA" id="ARBA00023125"/>
    </source>
</evidence>
<dbReference type="InterPro" id="IPR018062">
    <property type="entry name" value="HTH_AraC-typ_CS"/>
</dbReference>
<dbReference type="RefSeq" id="WP_223093590.1">
    <property type="nucleotide sequence ID" value="NZ_CP061913.1"/>
</dbReference>
<dbReference type="SMART" id="SM00342">
    <property type="entry name" value="HTH_ARAC"/>
    <property type="match status" value="1"/>
</dbReference>